<reference evidence="1" key="2">
    <citation type="submission" date="2020-08" db="EMBL/GenBank/DDBJ databases">
        <authorList>
            <person name="Chen M."/>
            <person name="Teng W."/>
            <person name="Zhao L."/>
            <person name="Hu C."/>
            <person name="Zhou Y."/>
            <person name="Han B."/>
            <person name="Song L."/>
            <person name="Shu W."/>
        </authorList>
    </citation>
    <scope>NUCLEOTIDE SEQUENCE</scope>
    <source>
        <strain evidence="1">FACHB-1375</strain>
    </source>
</reference>
<comment type="caution">
    <text evidence="1">The sequence shown here is derived from an EMBL/GenBank/DDBJ whole genome shotgun (WGS) entry which is preliminary data.</text>
</comment>
<dbReference type="AlphaFoldDB" id="A0A926VLL5"/>
<protein>
    <submittedName>
        <fullName evidence="1">Uncharacterized protein</fullName>
    </submittedName>
</protein>
<reference evidence="1" key="1">
    <citation type="journal article" date="2015" name="ISME J.">
        <title>Draft Genome Sequence of Streptomyces incarnatus NRRL8089, which Produces the Nucleoside Antibiotic Sinefungin.</title>
        <authorList>
            <person name="Oshima K."/>
            <person name="Hattori M."/>
            <person name="Shimizu H."/>
            <person name="Fukuda K."/>
            <person name="Nemoto M."/>
            <person name="Inagaki K."/>
            <person name="Tamura T."/>
        </authorList>
    </citation>
    <scope>NUCLEOTIDE SEQUENCE</scope>
    <source>
        <strain evidence="1">FACHB-1375</strain>
    </source>
</reference>
<gene>
    <name evidence="1" type="ORF">H6G03_28865</name>
</gene>
<keyword evidence="2" id="KW-1185">Reference proteome</keyword>
<sequence length="64" mass="7259">MPQVNYTIPTIRTLQELDRAVERYKTSNLSGGELLSLWQAIRDASLNQNFSEPKNDGVSVENSY</sequence>
<evidence type="ECO:0000313" key="1">
    <source>
        <dbReference type="EMBL" id="MBD2185037.1"/>
    </source>
</evidence>
<dbReference type="EMBL" id="JACJPW010000104">
    <property type="protein sequence ID" value="MBD2185037.1"/>
    <property type="molecule type" value="Genomic_DNA"/>
</dbReference>
<evidence type="ECO:0000313" key="2">
    <source>
        <dbReference type="Proteomes" id="UP000641646"/>
    </source>
</evidence>
<dbReference type="RefSeq" id="WP_190472604.1">
    <property type="nucleotide sequence ID" value="NZ_JACJPW010000104.1"/>
</dbReference>
<name>A0A926VLL5_9CYAN</name>
<accession>A0A926VLL5</accession>
<dbReference type="Proteomes" id="UP000641646">
    <property type="component" value="Unassembled WGS sequence"/>
</dbReference>
<proteinExistence type="predicted"/>
<organism evidence="1 2">
    <name type="scientific">Aerosakkonema funiforme FACHB-1375</name>
    <dbReference type="NCBI Taxonomy" id="2949571"/>
    <lineage>
        <taxon>Bacteria</taxon>
        <taxon>Bacillati</taxon>
        <taxon>Cyanobacteriota</taxon>
        <taxon>Cyanophyceae</taxon>
        <taxon>Oscillatoriophycideae</taxon>
        <taxon>Aerosakkonematales</taxon>
        <taxon>Aerosakkonemataceae</taxon>
        <taxon>Aerosakkonema</taxon>
    </lineage>
</organism>